<dbReference type="InterPro" id="IPR038161">
    <property type="entry name" value="VirB9/CagX/TrbG_C_sf"/>
</dbReference>
<evidence type="ECO:0000256" key="3">
    <source>
        <dbReference type="SAM" id="SignalP"/>
    </source>
</evidence>
<comment type="similarity">
    <text evidence="1">Belongs to the TrbG/VirB9 family.</text>
</comment>
<sequence length="309" mass="34752">MKIKKIVLAVSIFGLLGTPCFSQDILNKQLPNPDGPNLDQIQDQVDGKFPPLMNHQRLVGGAIQEIWNDSLPESGILHVKDPVGKTIKVIIRENMPLTITLPPGQKILDFTVGDQEAFDGRRCPSDEGCLWIWAKHPGFDALVSILTQDRIIYPIYVRSESFNSVNLPHTWLRLGSDQPAFDTLETAQSSASYTPKEEPLTEAINPADAPTWTRSANFDPTKIKHDLEMSGDKEIAPVNLWRDDKFTWLDWGQDNDPQRWPAAWEVVDGIDQPVRVRKSKDNRFLIVETTGPITLRRGEKTVCIRPANG</sequence>
<dbReference type="Proteomes" id="UP001069802">
    <property type="component" value="Unassembled WGS sequence"/>
</dbReference>
<evidence type="ECO:0000256" key="1">
    <source>
        <dbReference type="ARBA" id="ARBA00006135"/>
    </source>
</evidence>
<accession>A0ABT4LPQ3</accession>
<evidence type="ECO:0000313" key="4">
    <source>
        <dbReference type="EMBL" id="MCZ4283108.1"/>
    </source>
</evidence>
<comment type="caution">
    <text evidence="4">The sequence shown here is derived from an EMBL/GenBank/DDBJ whole genome shotgun (WGS) entry which is preliminary data.</text>
</comment>
<dbReference type="Gene3D" id="2.60.40.2500">
    <property type="match status" value="1"/>
</dbReference>
<name>A0ABT4LPQ3_9PROT</name>
<dbReference type="EMBL" id="JAPWGY010000018">
    <property type="protein sequence ID" value="MCZ4283108.1"/>
    <property type="molecule type" value="Genomic_DNA"/>
</dbReference>
<reference evidence="4" key="1">
    <citation type="submission" date="2022-12" db="EMBL/GenBank/DDBJ databases">
        <title>Bacterial isolates from different developmental stages of Nematostella vectensis.</title>
        <authorList>
            <person name="Fraune S."/>
        </authorList>
    </citation>
    <scope>NUCLEOTIDE SEQUENCE</scope>
    <source>
        <strain evidence="4">G21630-S1</strain>
    </source>
</reference>
<proteinExistence type="inferred from homology"/>
<protein>
    <submittedName>
        <fullName evidence="4">TrbG/VirB9 family P-type conjugative transfer protein</fullName>
    </submittedName>
</protein>
<dbReference type="InterPro" id="IPR033645">
    <property type="entry name" value="VirB9/CagX/TrbG_C"/>
</dbReference>
<keyword evidence="2 3" id="KW-0732">Signal</keyword>
<dbReference type="InterPro" id="IPR010258">
    <property type="entry name" value="Conjugal_tfr_TrbG/VirB9/CagX"/>
</dbReference>
<gene>
    <name evidence="4" type="ORF">O4H49_20150</name>
</gene>
<dbReference type="RefSeq" id="WP_269425230.1">
    <property type="nucleotide sequence ID" value="NZ_JAPWGY010000018.1"/>
</dbReference>
<organism evidence="4 5">
    <name type="scientific">Kiloniella laminariae</name>
    <dbReference type="NCBI Taxonomy" id="454162"/>
    <lineage>
        <taxon>Bacteria</taxon>
        <taxon>Pseudomonadati</taxon>
        <taxon>Pseudomonadota</taxon>
        <taxon>Alphaproteobacteria</taxon>
        <taxon>Rhodospirillales</taxon>
        <taxon>Kiloniellaceae</taxon>
        <taxon>Kiloniella</taxon>
    </lineage>
</organism>
<feature type="chain" id="PRO_5045288672" evidence="3">
    <location>
        <begin position="23"/>
        <end position="309"/>
    </location>
</feature>
<dbReference type="CDD" id="cd06911">
    <property type="entry name" value="VirB9_CagX_TrbG"/>
    <property type="match status" value="1"/>
</dbReference>
<evidence type="ECO:0000256" key="2">
    <source>
        <dbReference type="ARBA" id="ARBA00022729"/>
    </source>
</evidence>
<feature type="signal peptide" evidence="3">
    <location>
        <begin position="1"/>
        <end position="22"/>
    </location>
</feature>
<keyword evidence="5" id="KW-1185">Reference proteome</keyword>
<dbReference type="Pfam" id="PF03524">
    <property type="entry name" value="CagX"/>
    <property type="match status" value="1"/>
</dbReference>
<evidence type="ECO:0000313" key="5">
    <source>
        <dbReference type="Proteomes" id="UP001069802"/>
    </source>
</evidence>